<dbReference type="STRING" id="471704.A0A151IUC1"/>
<accession>A0A151IUC1</accession>
<organism evidence="1 2">
    <name type="scientific">Trachymyrmex cornetzi</name>
    <dbReference type="NCBI Taxonomy" id="471704"/>
    <lineage>
        <taxon>Eukaryota</taxon>
        <taxon>Metazoa</taxon>
        <taxon>Ecdysozoa</taxon>
        <taxon>Arthropoda</taxon>
        <taxon>Hexapoda</taxon>
        <taxon>Insecta</taxon>
        <taxon>Pterygota</taxon>
        <taxon>Neoptera</taxon>
        <taxon>Endopterygota</taxon>
        <taxon>Hymenoptera</taxon>
        <taxon>Apocrita</taxon>
        <taxon>Aculeata</taxon>
        <taxon>Formicoidea</taxon>
        <taxon>Formicidae</taxon>
        <taxon>Myrmicinae</taxon>
        <taxon>Trachymyrmex</taxon>
    </lineage>
</organism>
<proteinExistence type="predicted"/>
<sequence>MFKILGVFRIFESFEDLNPLDFYLRRHLKRSLRQTKERFYNIACFPRVVGAINGTHVKILSPGGEEAEVYRNRKGIFTINVASKRSVVTMNQEVCPHAIFYI</sequence>
<dbReference type="AlphaFoldDB" id="A0A151IUC1"/>
<gene>
    <name evidence="1" type="ORF">ALC57_16865</name>
</gene>
<keyword evidence="2" id="KW-1185">Reference proteome</keyword>
<evidence type="ECO:0008006" key="3">
    <source>
        <dbReference type="Google" id="ProtNLM"/>
    </source>
</evidence>
<dbReference type="Proteomes" id="UP000078492">
    <property type="component" value="Unassembled WGS sequence"/>
</dbReference>
<protein>
    <recommendedName>
        <fullName evidence="3">DDE Tnp4 domain-containing protein</fullName>
    </recommendedName>
</protein>
<evidence type="ECO:0000313" key="2">
    <source>
        <dbReference type="Proteomes" id="UP000078492"/>
    </source>
</evidence>
<evidence type="ECO:0000313" key="1">
    <source>
        <dbReference type="EMBL" id="KYN10992.1"/>
    </source>
</evidence>
<dbReference type="EMBL" id="KQ980966">
    <property type="protein sequence ID" value="KYN10992.1"/>
    <property type="molecule type" value="Genomic_DNA"/>
</dbReference>
<name>A0A151IUC1_9HYME</name>
<reference evidence="1 2" key="1">
    <citation type="submission" date="2015-09" db="EMBL/GenBank/DDBJ databases">
        <title>Trachymyrmex cornetzi WGS genome.</title>
        <authorList>
            <person name="Nygaard S."/>
            <person name="Hu H."/>
            <person name="Boomsma J."/>
            <person name="Zhang G."/>
        </authorList>
    </citation>
    <scope>NUCLEOTIDE SEQUENCE [LARGE SCALE GENOMIC DNA]</scope>
    <source>
        <strain evidence="1">Tcor2-1</strain>
        <tissue evidence="1">Whole body</tissue>
    </source>
</reference>